<dbReference type="RefSeq" id="WP_185060846.1">
    <property type="nucleotide sequence ID" value="NZ_BAABJP010000029.1"/>
</dbReference>
<reference evidence="3" key="1">
    <citation type="journal article" date="2019" name="Int. J. Syst. Evol. Microbiol.">
        <title>The Global Catalogue of Microorganisms (GCM) 10K type strain sequencing project: providing services to taxonomists for standard genome sequencing and annotation.</title>
        <authorList>
            <consortium name="The Broad Institute Genomics Platform"/>
            <consortium name="The Broad Institute Genome Sequencing Center for Infectious Disease"/>
            <person name="Wu L."/>
            <person name="Ma J."/>
        </authorList>
    </citation>
    <scope>NUCLEOTIDE SEQUENCE [LARGE SCALE GENOMIC DNA]</scope>
    <source>
        <strain evidence="3">JCM 18303</strain>
    </source>
</reference>
<dbReference type="Proteomes" id="UP001428817">
    <property type="component" value="Unassembled WGS sequence"/>
</dbReference>
<name>A0ABP9QJT8_9PSEU</name>
<dbReference type="InterPro" id="IPR037523">
    <property type="entry name" value="VOC_core"/>
</dbReference>
<dbReference type="PANTHER" id="PTHR21366">
    <property type="entry name" value="GLYOXALASE FAMILY PROTEIN"/>
    <property type="match status" value="1"/>
</dbReference>
<protein>
    <submittedName>
        <fullName evidence="2">VOC family protein</fullName>
    </submittedName>
</protein>
<dbReference type="Gene3D" id="3.10.180.10">
    <property type="entry name" value="2,3-Dihydroxybiphenyl 1,2-Dioxygenase, domain 1"/>
    <property type="match status" value="1"/>
</dbReference>
<accession>A0ABP9QJT8</accession>
<dbReference type="InterPro" id="IPR029068">
    <property type="entry name" value="Glyas_Bleomycin-R_OHBP_Dase"/>
</dbReference>
<dbReference type="SUPFAM" id="SSF54593">
    <property type="entry name" value="Glyoxalase/Bleomycin resistance protein/Dihydroxybiphenyl dioxygenase"/>
    <property type="match status" value="1"/>
</dbReference>
<proteinExistence type="predicted"/>
<organism evidence="2 3">
    <name type="scientific">Pseudonocardia eucalypti</name>
    <dbReference type="NCBI Taxonomy" id="648755"/>
    <lineage>
        <taxon>Bacteria</taxon>
        <taxon>Bacillati</taxon>
        <taxon>Actinomycetota</taxon>
        <taxon>Actinomycetes</taxon>
        <taxon>Pseudonocardiales</taxon>
        <taxon>Pseudonocardiaceae</taxon>
        <taxon>Pseudonocardia</taxon>
    </lineage>
</organism>
<dbReference type="PROSITE" id="PS51819">
    <property type="entry name" value="VOC"/>
    <property type="match status" value="1"/>
</dbReference>
<evidence type="ECO:0000313" key="3">
    <source>
        <dbReference type="Proteomes" id="UP001428817"/>
    </source>
</evidence>
<comment type="caution">
    <text evidence="2">The sequence shown here is derived from an EMBL/GenBank/DDBJ whole genome shotgun (WGS) entry which is preliminary data.</text>
</comment>
<gene>
    <name evidence="2" type="ORF">GCM10023321_49560</name>
</gene>
<dbReference type="InterPro" id="IPR050383">
    <property type="entry name" value="GlyoxalaseI/FosfomycinResist"/>
</dbReference>
<dbReference type="PANTHER" id="PTHR21366:SF14">
    <property type="entry name" value="GLYOXALASE DOMAIN-CONTAINING PROTEIN 5"/>
    <property type="match status" value="1"/>
</dbReference>
<sequence>MTSASQQARVPEPGAGFRPKEYAHVVFRTAQPEALIDWYRVVLGMQVVLRHPAISFLTWDESQDRLAIVADEDAQPAAENSVGFHHAAFEVGSLKELTEQYRALKAREIVPERAINHGVATSLYYRDPDGNQIELTVEAFATVAELNQWLATGLFDTNPLGVFIDPEELCARVESGESEADILKPHARHAEFLTELMAGKNVK</sequence>
<keyword evidence="3" id="KW-1185">Reference proteome</keyword>
<dbReference type="Pfam" id="PF00903">
    <property type="entry name" value="Glyoxalase"/>
    <property type="match status" value="1"/>
</dbReference>
<evidence type="ECO:0000259" key="1">
    <source>
        <dbReference type="PROSITE" id="PS51819"/>
    </source>
</evidence>
<evidence type="ECO:0000313" key="2">
    <source>
        <dbReference type="EMBL" id="GAA5163137.1"/>
    </source>
</evidence>
<feature type="domain" description="VOC" evidence="1">
    <location>
        <begin position="21"/>
        <end position="138"/>
    </location>
</feature>
<dbReference type="EMBL" id="BAABJP010000029">
    <property type="protein sequence ID" value="GAA5163137.1"/>
    <property type="molecule type" value="Genomic_DNA"/>
</dbReference>
<dbReference type="InterPro" id="IPR004360">
    <property type="entry name" value="Glyas_Fos-R_dOase_dom"/>
</dbReference>